<dbReference type="KEGG" id="ctak:4412677_00784"/>
<dbReference type="Pfam" id="PF00903">
    <property type="entry name" value="Glyoxalase"/>
    <property type="match status" value="1"/>
</dbReference>
<dbReference type="PROSITE" id="PS51819">
    <property type="entry name" value="VOC"/>
    <property type="match status" value="1"/>
</dbReference>
<evidence type="ECO:0000313" key="2">
    <source>
        <dbReference type="EMBL" id="SNV38406.1"/>
    </source>
</evidence>
<dbReference type="Proteomes" id="UP000215196">
    <property type="component" value="Chromosome 1"/>
</dbReference>
<proteinExistence type="predicted"/>
<gene>
    <name evidence="2" type="ORF">SAMEA4412677_00784</name>
</gene>
<dbReference type="RefSeq" id="WP_095070557.1">
    <property type="nucleotide sequence ID" value="NZ_LT906465.1"/>
</dbReference>
<sequence length="120" mass="14162">MTKFNHLRPILWTQDLEETIKFYTEVLGFNLDEKSADYGWVSLSKDDVAIMAAKPDGHALHSKIFFSGSFYFNVDNVDELWEKVKEQAKICYEPENFEWEMREFAVYDNNGYILQFGENL</sequence>
<dbReference type="InterPro" id="IPR037523">
    <property type="entry name" value="VOC_core"/>
</dbReference>
<evidence type="ECO:0000259" key="1">
    <source>
        <dbReference type="PROSITE" id="PS51819"/>
    </source>
</evidence>
<keyword evidence="2" id="KW-0456">Lyase</keyword>
<keyword evidence="3" id="KW-1185">Reference proteome</keyword>
<evidence type="ECO:0000313" key="3">
    <source>
        <dbReference type="Proteomes" id="UP000215196"/>
    </source>
</evidence>
<dbReference type="GO" id="GO:0016829">
    <property type="term" value="F:lyase activity"/>
    <property type="evidence" value="ECO:0007669"/>
    <property type="project" value="UniProtKB-KW"/>
</dbReference>
<reference evidence="2 3" key="1">
    <citation type="submission" date="2017-06" db="EMBL/GenBank/DDBJ databases">
        <authorList>
            <consortium name="Pathogen Informatics"/>
        </authorList>
    </citation>
    <scope>NUCLEOTIDE SEQUENCE [LARGE SCALE GENOMIC DNA]</scope>
    <source>
        <strain evidence="2 3">NCTC13490</strain>
    </source>
</reference>
<dbReference type="Gene3D" id="3.10.180.10">
    <property type="entry name" value="2,3-Dihydroxybiphenyl 1,2-Dioxygenase, domain 1"/>
    <property type="match status" value="1"/>
</dbReference>
<protein>
    <submittedName>
        <fullName evidence="2">Predicted enzyme related to lactoylglutathione lyase</fullName>
    </submittedName>
</protein>
<dbReference type="InterPro" id="IPR029068">
    <property type="entry name" value="Glyas_Bleomycin-R_OHBP_Dase"/>
</dbReference>
<dbReference type="EMBL" id="LT906465">
    <property type="protein sequence ID" value="SNV38406.1"/>
    <property type="molecule type" value="Genomic_DNA"/>
</dbReference>
<feature type="domain" description="VOC" evidence="1">
    <location>
        <begin position="3"/>
        <end position="119"/>
    </location>
</feature>
<accession>A0A239WW63</accession>
<dbReference type="SUPFAM" id="SSF54593">
    <property type="entry name" value="Glyoxalase/Bleomycin resistance protein/Dihydroxybiphenyl dioxygenase"/>
    <property type="match status" value="1"/>
</dbReference>
<dbReference type="AlphaFoldDB" id="A0A239WW63"/>
<name>A0A239WW63_9FLAO</name>
<organism evidence="2 3">
    <name type="scientific">Chryseobacterium taklimakanense</name>
    <dbReference type="NCBI Taxonomy" id="536441"/>
    <lineage>
        <taxon>Bacteria</taxon>
        <taxon>Pseudomonadati</taxon>
        <taxon>Bacteroidota</taxon>
        <taxon>Flavobacteriia</taxon>
        <taxon>Flavobacteriales</taxon>
        <taxon>Weeksellaceae</taxon>
        <taxon>Chryseobacterium group</taxon>
        <taxon>Chryseobacterium</taxon>
    </lineage>
</organism>
<dbReference type="InterPro" id="IPR004360">
    <property type="entry name" value="Glyas_Fos-R_dOase_dom"/>
</dbReference>